<gene>
    <name evidence="2" type="ORF">Ani05nite_63070</name>
</gene>
<feature type="domain" description="AAA+ ATPase" evidence="1">
    <location>
        <begin position="259"/>
        <end position="389"/>
    </location>
</feature>
<dbReference type="Gene3D" id="3.40.50.300">
    <property type="entry name" value="P-loop containing nucleotide triphosphate hydrolases"/>
    <property type="match status" value="1"/>
</dbReference>
<dbReference type="InterPro" id="IPR018647">
    <property type="entry name" value="SLFN_3-like_DNA/RNA_helicase"/>
</dbReference>
<keyword evidence="2" id="KW-0547">Nucleotide-binding</keyword>
<accession>A0A919MSP0</accession>
<keyword evidence="2" id="KW-0067">ATP-binding</keyword>
<dbReference type="InterPro" id="IPR027417">
    <property type="entry name" value="P-loop_NTPase"/>
</dbReference>
<reference evidence="2" key="1">
    <citation type="submission" date="2021-01" db="EMBL/GenBank/DDBJ databases">
        <title>Whole genome shotgun sequence of Actinoplanes nipponensis NBRC 14063.</title>
        <authorList>
            <person name="Komaki H."/>
            <person name="Tamura T."/>
        </authorList>
    </citation>
    <scope>NUCLEOTIDE SEQUENCE</scope>
    <source>
        <strain evidence="2">NBRC 14063</strain>
    </source>
</reference>
<evidence type="ECO:0000313" key="2">
    <source>
        <dbReference type="EMBL" id="GIE52773.1"/>
    </source>
</evidence>
<dbReference type="Proteomes" id="UP000647172">
    <property type="component" value="Unassembled WGS sequence"/>
</dbReference>
<dbReference type="Pfam" id="PF09848">
    <property type="entry name" value="SLFN-g3_helicase"/>
    <property type="match status" value="1"/>
</dbReference>
<sequence>MSAFRVSAAGLLRLATEGSLADRVAEQVWMGGPGVSPAERRAWSRSLPVLAQDLVDAGLDDVEVLVEYQLPLTSRRIDAVLAGVHPGTGEDSFVVIELKQWSFATRYEDSDTLVDVEHAAGPRLHPGIQVGDYCQYLIDFLGLLADHGNTVRGAAYLHNAADRYIAELLDRPATEQSRIFTGQRRGDFLAYLRSALDGGKPGAPAADRFLKSTVRPSRHLLTYAARELKERSHFTLLDEQRVAYELVLHAVERARAADHKSVVVVSGGPGSGKSVIALSLLGELARQGRSALHATGSKSFTQTLRRYAGQGSTRLKNMFLYFNSFMTADRNGIDVLICDEAHRIRETSVNRFTRSAQRQGARPQLEELLAAARVPVFLLDEHQVVKPGELGNVDIITAYAKRLNLVVDVVSLHDQFRCGGSESYERWVLNLLGLGESKPTMWVGDGRFDLRVAQTPEEMQAFLAEKQRAGETARMTAGYCWPWSDPRPDGTLVDDVRLGNWWNVKSDRSVGDAPGSPFWATDPNGFGQVGCVYTAQGFEYEWSGVIIGPDLIARDSRLVTDRDEFKDPAFRSRKTVSDAEADRLIRNTYKVLMTRGMRGTVLYAVDPGTRAFLTDLVHVRRGLETVYEPVGD</sequence>
<organism evidence="2 3">
    <name type="scientific">Actinoplanes nipponensis</name>
    <dbReference type="NCBI Taxonomy" id="135950"/>
    <lineage>
        <taxon>Bacteria</taxon>
        <taxon>Bacillati</taxon>
        <taxon>Actinomycetota</taxon>
        <taxon>Actinomycetes</taxon>
        <taxon>Micromonosporales</taxon>
        <taxon>Micromonosporaceae</taxon>
        <taxon>Actinoplanes</taxon>
    </lineage>
</organism>
<dbReference type="SMART" id="SM00382">
    <property type="entry name" value="AAA"/>
    <property type="match status" value="1"/>
</dbReference>
<dbReference type="AlphaFoldDB" id="A0A919MSP0"/>
<protein>
    <submittedName>
        <fullName evidence="2">ATP-binding protein</fullName>
    </submittedName>
</protein>
<evidence type="ECO:0000313" key="3">
    <source>
        <dbReference type="Proteomes" id="UP000647172"/>
    </source>
</evidence>
<dbReference type="GO" id="GO:0005524">
    <property type="term" value="F:ATP binding"/>
    <property type="evidence" value="ECO:0007669"/>
    <property type="project" value="UniProtKB-KW"/>
</dbReference>
<dbReference type="EMBL" id="BOMQ01000074">
    <property type="protein sequence ID" value="GIE52773.1"/>
    <property type="molecule type" value="Genomic_DNA"/>
</dbReference>
<comment type="caution">
    <text evidence="2">The sequence shown here is derived from an EMBL/GenBank/DDBJ whole genome shotgun (WGS) entry which is preliminary data.</text>
</comment>
<proteinExistence type="predicted"/>
<dbReference type="SUPFAM" id="SSF52540">
    <property type="entry name" value="P-loop containing nucleoside triphosphate hydrolases"/>
    <property type="match status" value="1"/>
</dbReference>
<dbReference type="CDD" id="cd00009">
    <property type="entry name" value="AAA"/>
    <property type="match status" value="1"/>
</dbReference>
<name>A0A919MSP0_9ACTN</name>
<dbReference type="RefSeq" id="WP_203774436.1">
    <property type="nucleotide sequence ID" value="NZ_BAAAYJ010000108.1"/>
</dbReference>
<keyword evidence="3" id="KW-1185">Reference proteome</keyword>
<evidence type="ECO:0000259" key="1">
    <source>
        <dbReference type="SMART" id="SM00382"/>
    </source>
</evidence>
<dbReference type="InterPro" id="IPR003593">
    <property type="entry name" value="AAA+_ATPase"/>
</dbReference>